<accession>A0ABN1MN85</accession>
<sequence length="244" mass="27733">MKKLSIIIPVFNEENTIFEVLKIVQELTLINEVEKEIVVVNDCSTDGSKSEIERFQREYSNLVFVDQLLNEGKGGAIHNGVRYATGDYVIIQDADLELNPEEINRLIEPVIKGNADVVYGSRFLKSSKIEGQGYLSKLANSFLTTLSNLVFRIEITDMETCYKLIPTSVFKTLILQEKRFGFEPEVTAKLAKIRGLKWKEVPISYFPRNTVQGKKIGWKDGVRAAHCIIKYGWLTPKKRSVKQG</sequence>
<evidence type="ECO:0000313" key="2">
    <source>
        <dbReference type="EMBL" id="GAA0874693.1"/>
    </source>
</evidence>
<keyword evidence="3" id="KW-1185">Reference proteome</keyword>
<dbReference type="RefSeq" id="WP_343785599.1">
    <property type="nucleotide sequence ID" value="NZ_BAAAFH010000003.1"/>
</dbReference>
<dbReference type="SUPFAM" id="SSF53448">
    <property type="entry name" value="Nucleotide-diphospho-sugar transferases"/>
    <property type="match status" value="1"/>
</dbReference>
<dbReference type="InterPro" id="IPR001173">
    <property type="entry name" value="Glyco_trans_2-like"/>
</dbReference>
<dbReference type="EMBL" id="BAAAFH010000003">
    <property type="protein sequence ID" value="GAA0874693.1"/>
    <property type="molecule type" value="Genomic_DNA"/>
</dbReference>
<dbReference type="CDD" id="cd04179">
    <property type="entry name" value="DPM_DPG-synthase_like"/>
    <property type="match status" value="1"/>
</dbReference>
<reference evidence="2 3" key="1">
    <citation type="journal article" date="2019" name="Int. J. Syst. Evol. Microbiol.">
        <title>The Global Catalogue of Microorganisms (GCM) 10K type strain sequencing project: providing services to taxonomists for standard genome sequencing and annotation.</title>
        <authorList>
            <consortium name="The Broad Institute Genomics Platform"/>
            <consortium name="The Broad Institute Genome Sequencing Center for Infectious Disease"/>
            <person name="Wu L."/>
            <person name="Ma J."/>
        </authorList>
    </citation>
    <scope>NUCLEOTIDE SEQUENCE [LARGE SCALE GENOMIC DNA]</scope>
    <source>
        <strain evidence="2 3">JCM 16083</strain>
    </source>
</reference>
<evidence type="ECO:0000313" key="3">
    <source>
        <dbReference type="Proteomes" id="UP001501126"/>
    </source>
</evidence>
<proteinExistence type="predicted"/>
<dbReference type="InterPro" id="IPR029044">
    <property type="entry name" value="Nucleotide-diphossugar_trans"/>
</dbReference>
<organism evidence="2 3">
    <name type="scientific">Wandonia haliotis</name>
    <dbReference type="NCBI Taxonomy" id="574963"/>
    <lineage>
        <taxon>Bacteria</taxon>
        <taxon>Pseudomonadati</taxon>
        <taxon>Bacteroidota</taxon>
        <taxon>Flavobacteriia</taxon>
        <taxon>Flavobacteriales</taxon>
        <taxon>Crocinitomicaceae</taxon>
        <taxon>Wandonia</taxon>
    </lineage>
</organism>
<gene>
    <name evidence="2" type="ORF">GCM10009118_11010</name>
</gene>
<dbReference type="PANTHER" id="PTHR48090:SF7">
    <property type="entry name" value="RFBJ PROTEIN"/>
    <property type="match status" value="1"/>
</dbReference>
<dbReference type="Proteomes" id="UP001501126">
    <property type="component" value="Unassembled WGS sequence"/>
</dbReference>
<dbReference type="InterPro" id="IPR050256">
    <property type="entry name" value="Glycosyltransferase_2"/>
</dbReference>
<dbReference type="PANTHER" id="PTHR48090">
    <property type="entry name" value="UNDECAPRENYL-PHOSPHATE 4-DEOXY-4-FORMAMIDO-L-ARABINOSE TRANSFERASE-RELATED"/>
    <property type="match status" value="1"/>
</dbReference>
<dbReference type="Gene3D" id="3.90.550.10">
    <property type="entry name" value="Spore Coat Polysaccharide Biosynthesis Protein SpsA, Chain A"/>
    <property type="match status" value="1"/>
</dbReference>
<evidence type="ECO:0000259" key="1">
    <source>
        <dbReference type="Pfam" id="PF00535"/>
    </source>
</evidence>
<comment type="caution">
    <text evidence="2">The sequence shown here is derived from an EMBL/GenBank/DDBJ whole genome shotgun (WGS) entry which is preliminary data.</text>
</comment>
<dbReference type="Pfam" id="PF00535">
    <property type="entry name" value="Glycos_transf_2"/>
    <property type="match status" value="1"/>
</dbReference>
<feature type="domain" description="Glycosyltransferase 2-like" evidence="1">
    <location>
        <begin position="5"/>
        <end position="172"/>
    </location>
</feature>
<protein>
    <submittedName>
        <fullName evidence="2">Glycosyltransferase family 2 protein</fullName>
    </submittedName>
</protein>
<name>A0ABN1MN85_9FLAO</name>